<dbReference type="VEuPathDB" id="AmoebaDB:DDB_G0282687"/>
<evidence type="ECO:0000313" key="2">
    <source>
        <dbReference type="Proteomes" id="UP000002195"/>
    </source>
</evidence>
<organism evidence="1 2">
    <name type="scientific">Dictyostelium discoideum</name>
    <name type="common">Social amoeba</name>
    <dbReference type="NCBI Taxonomy" id="44689"/>
    <lineage>
        <taxon>Eukaryota</taxon>
        <taxon>Amoebozoa</taxon>
        <taxon>Evosea</taxon>
        <taxon>Eumycetozoa</taxon>
        <taxon>Dictyostelia</taxon>
        <taxon>Dictyosteliales</taxon>
        <taxon>Dictyosteliaceae</taxon>
        <taxon>Dictyostelium</taxon>
    </lineage>
</organism>
<dbReference type="EMBL" id="AAFI02000047">
    <property type="protein sequence ID" value="EAL66203.1"/>
    <property type="molecule type" value="Genomic_DNA"/>
</dbReference>
<accession>Q54S36</accession>
<dbReference type="PaxDb" id="44689-DDB0204920"/>
<dbReference type="KEGG" id="ddi:DDB_G0282687"/>
<comment type="caution">
    <text evidence="1">The sequence shown here is derived from an EMBL/GenBank/DDBJ whole genome shotgun (WGS) entry which is preliminary data.</text>
</comment>
<keyword evidence="2" id="KW-1185">Reference proteome</keyword>
<proteinExistence type="predicted"/>
<dbReference type="Proteomes" id="UP000002195">
    <property type="component" value="Unassembled WGS sequence"/>
</dbReference>
<name>Q54S36_DICDI</name>
<evidence type="ECO:0000313" key="1">
    <source>
        <dbReference type="EMBL" id="EAL66203.1"/>
    </source>
</evidence>
<dbReference type="InParanoid" id="Q54S36"/>
<protein>
    <submittedName>
        <fullName evidence="1">Uncharacterized protein</fullName>
    </submittedName>
</protein>
<reference evidence="1 2" key="1">
    <citation type="journal article" date="2005" name="Nature">
        <title>The genome of the social amoeba Dictyostelium discoideum.</title>
        <authorList>
            <consortium name="The Dictyostelium discoideum Sequencing Consortium"/>
            <person name="Eichinger L."/>
            <person name="Pachebat J.A."/>
            <person name="Glockner G."/>
            <person name="Rajandream M.A."/>
            <person name="Sucgang R."/>
            <person name="Berriman M."/>
            <person name="Song J."/>
            <person name="Olsen R."/>
            <person name="Szafranski K."/>
            <person name="Xu Q."/>
            <person name="Tunggal B."/>
            <person name="Kummerfeld S."/>
            <person name="Madera M."/>
            <person name="Konfortov B.A."/>
            <person name="Rivero F."/>
            <person name="Bankier A.T."/>
            <person name="Lehmann R."/>
            <person name="Hamlin N."/>
            <person name="Davies R."/>
            <person name="Gaudet P."/>
            <person name="Fey P."/>
            <person name="Pilcher K."/>
            <person name="Chen G."/>
            <person name="Saunders D."/>
            <person name="Sodergren E."/>
            <person name="Davis P."/>
            <person name="Kerhornou A."/>
            <person name="Nie X."/>
            <person name="Hall N."/>
            <person name="Anjard C."/>
            <person name="Hemphill L."/>
            <person name="Bason N."/>
            <person name="Farbrother P."/>
            <person name="Desany B."/>
            <person name="Just E."/>
            <person name="Morio T."/>
            <person name="Rost R."/>
            <person name="Churcher C."/>
            <person name="Cooper J."/>
            <person name="Haydock S."/>
            <person name="van Driessche N."/>
            <person name="Cronin A."/>
            <person name="Goodhead I."/>
            <person name="Muzny D."/>
            <person name="Mourier T."/>
            <person name="Pain A."/>
            <person name="Lu M."/>
            <person name="Harper D."/>
            <person name="Lindsay R."/>
            <person name="Hauser H."/>
            <person name="James K."/>
            <person name="Quiles M."/>
            <person name="Madan Babu M."/>
            <person name="Saito T."/>
            <person name="Buchrieser C."/>
            <person name="Wardroper A."/>
            <person name="Felder M."/>
            <person name="Thangavelu M."/>
            <person name="Johnson D."/>
            <person name="Knights A."/>
            <person name="Loulseged H."/>
            <person name="Mungall K."/>
            <person name="Oliver K."/>
            <person name="Price C."/>
            <person name="Quail M.A."/>
            <person name="Urushihara H."/>
            <person name="Hernandez J."/>
            <person name="Rabbinowitsch E."/>
            <person name="Steffen D."/>
            <person name="Sanders M."/>
            <person name="Ma J."/>
            <person name="Kohara Y."/>
            <person name="Sharp S."/>
            <person name="Simmonds M."/>
            <person name="Spiegler S."/>
            <person name="Tivey A."/>
            <person name="Sugano S."/>
            <person name="White B."/>
            <person name="Walker D."/>
            <person name="Woodward J."/>
            <person name="Winckler T."/>
            <person name="Tanaka Y."/>
            <person name="Shaulsky G."/>
            <person name="Schleicher M."/>
            <person name="Weinstock G."/>
            <person name="Rosenthal A."/>
            <person name="Cox E.C."/>
            <person name="Chisholm R.L."/>
            <person name="Gibbs R."/>
            <person name="Loomis W.F."/>
            <person name="Platzer M."/>
            <person name="Kay R.R."/>
            <person name="Williams J."/>
            <person name="Dear P.H."/>
            <person name="Noegel A.A."/>
            <person name="Barrell B."/>
            <person name="Kuspa A."/>
        </authorList>
    </citation>
    <scope>NUCLEOTIDE SEQUENCE [LARGE SCALE GENOMIC DNA]</scope>
    <source>
        <strain evidence="1 2">AX4</strain>
    </source>
</reference>
<dbReference type="AlphaFoldDB" id="Q54S36"/>
<gene>
    <name evidence="1" type="ORF">DDB_G0282687</name>
</gene>
<dbReference type="RefSeq" id="XP_640203.1">
    <property type="nucleotide sequence ID" value="XM_635111.1"/>
</dbReference>
<dbReference type="HOGENOM" id="CLU_2872320_0_0_1"/>
<sequence length="64" mass="7897">MGPHIFIGIKQFIWEKKHNIFFLLFYSTKDIQKYLNILLFSNTKTPIFFQFYNFIFHRNILCAF</sequence>
<dbReference type="GeneID" id="8623743"/>